<organism evidence="1 2">
    <name type="scientific">Belliella marina</name>
    <dbReference type="NCBI Taxonomy" id="1644146"/>
    <lineage>
        <taxon>Bacteria</taxon>
        <taxon>Pseudomonadati</taxon>
        <taxon>Bacteroidota</taxon>
        <taxon>Cytophagia</taxon>
        <taxon>Cytophagales</taxon>
        <taxon>Cyclobacteriaceae</taxon>
        <taxon>Belliella</taxon>
    </lineage>
</organism>
<gene>
    <name evidence="1" type="ORF">ACFSKL_15415</name>
</gene>
<evidence type="ECO:0000313" key="2">
    <source>
        <dbReference type="Proteomes" id="UP001597361"/>
    </source>
</evidence>
<dbReference type="RefSeq" id="WP_376887221.1">
    <property type="nucleotide sequence ID" value="NZ_JBHUHR010000039.1"/>
</dbReference>
<accession>A0ABW4VR92</accession>
<proteinExistence type="predicted"/>
<name>A0ABW4VR92_9BACT</name>
<protein>
    <submittedName>
        <fullName evidence="1">Uncharacterized protein</fullName>
    </submittedName>
</protein>
<reference evidence="2" key="1">
    <citation type="journal article" date="2019" name="Int. J. Syst. Evol. Microbiol.">
        <title>The Global Catalogue of Microorganisms (GCM) 10K type strain sequencing project: providing services to taxonomists for standard genome sequencing and annotation.</title>
        <authorList>
            <consortium name="The Broad Institute Genomics Platform"/>
            <consortium name="The Broad Institute Genome Sequencing Center for Infectious Disease"/>
            <person name="Wu L."/>
            <person name="Ma J."/>
        </authorList>
    </citation>
    <scope>NUCLEOTIDE SEQUENCE [LARGE SCALE GENOMIC DNA]</scope>
    <source>
        <strain evidence="2">CGMCC 1.15180</strain>
    </source>
</reference>
<dbReference type="Proteomes" id="UP001597361">
    <property type="component" value="Unassembled WGS sequence"/>
</dbReference>
<evidence type="ECO:0000313" key="1">
    <source>
        <dbReference type="EMBL" id="MFD2036191.1"/>
    </source>
</evidence>
<sequence>MKFFYLSSIDSPDGAYYVHERDCPVIPDPIDRDYLGPFNNADEALRKALKINPNSKKCEHCCVRNTTSMMLQNTEVE</sequence>
<keyword evidence="2" id="KW-1185">Reference proteome</keyword>
<comment type="caution">
    <text evidence="1">The sequence shown here is derived from an EMBL/GenBank/DDBJ whole genome shotgun (WGS) entry which is preliminary data.</text>
</comment>
<dbReference type="EMBL" id="JBHUHR010000039">
    <property type="protein sequence ID" value="MFD2036191.1"/>
    <property type="molecule type" value="Genomic_DNA"/>
</dbReference>